<evidence type="ECO:0000313" key="2">
    <source>
        <dbReference type="Proteomes" id="UP000798808"/>
    </source>
</evidence>
<keyword evidence="1" id="KW-0067">ATP-binding</keyword>
<keyword evidence="2" id="KW-1185">Reference proteome</keyword>
<dbReference type="Gene3D" id="3.40.50.300">
    <property type="entry name" value="P-loop containing nucleotide triphosphate hydrolases"/>
    <property type="match status" value="1"/>
</dbReference>
<proteinExistence type="predicted"/>
<dbReference type="GO" id="GO:0005524">
    <property type="term" value="F:ATP binding"/>
    <property type="evidence" value="ECO:0007669"/>
    <property type="project" value="UniProtKB-KW"/>
</dbReference>
<reference evidence="1 2" key="1">
    <citation type="submission" date="2019-02" db="EMBL/GenBank/DDBJ databases">
        <authorList>
            <person name="Goldberg S.R."/>
            <person name="Haltli B.A."/>
            <person name="Correa H."/>
            <person name="Russell K.G."/>
        </authorList>
    </citation>
    <scope>NUCLEOTIDE SEQUENCE [LARGE SCALE GENOMIC DNA]</scope>
    <source>
        <strain evidence="1 2">JCM 16186</strain>
    </source>
</reference>
<keyword evidence="1" id="KW-0547">Nucleotide-binding</keyword>
<name>A0ABW9RUS3_9BACT</name>
<accession>A0ABW9RUS3</accession>
<evidence type="ECO:0000313" key="1">
    <source>
        <dbReference type="EMBL" id="MTI27953.1"/>
    </source>
</evidence>
<dbReference type="SUPFAM" id="SSF52540">
    <property type="entry name" value="P-loop containing nucleoside triphosphate hydrolases"/>
    <property type="match status" value="1"/>
</dbReference>
<gene>
    <name evidence="1" type="ORF">E1163_23550</name>
</gene>
<dbReference type="RefSeq" id="WP_155174992.1">
    <property type="nucleotide sequence ID" value="NZ_BAAAFL010000015.1"/>
</dbReference>
<comment type="caution">
    <text evidence="1">The sequence shown here is derived from an EMBL/GenBank/DDBJ whole genome shotgun (WGS) entry which is preliminary data.</text>
</comment>
<dbReference type="EMBL" id="SMLW01000648">
    <property type="protein sequence ID" value="MTI27953.1"/>
    <property type="molecule type" value="Genomic_DNA"/>
</dbReference>
<sequence>MNTELKDQYNKFKLIVEGDFVAVLNERIEAQVHFLEAVAVLQRKIASESLQADRIAEGLRKTYTYKKTLLNIVEQRFEVHEKANFDNDFGIFNLHATEYIDSLDEVVTLPQSPERFKPQPGNSALLRFGKWWKRFFYAISKWPEKTRNGFRRLFKKQPVPLKPWHHQVKFRKLTTYYLKERLPIELQELLTRMYHAFSSSSKVCWEVDAKIDKAFENYLHGEDHEYIVDIALVGRIDEAIAGLHKLRDELEEEARAIYERVFEQYSQAYEKTGTIELSNRRFSSGKNRKQHKALTSQYRSLANGWSNTLLALSDDWEIDLEIYVIIYSGLEVFYNTQKNLKNRLEVVSSQKLSEIKAMLEATRANLREHEGDTGLKELIQKELNTLRESLTPVLLPEANNLILAQDFPALVNNLESETDRLIQGISTRRSVMKGEAYDHPLRTSALNFVSPYELINFESWPHFQKTLKAVKLSITDNLNEIQNDIIDVGQIAEFNLESALSLFDDEDRPDDPALIAADGIERTIEKVDAISGKLQSLQKSIDEDLLQGLETFNSRLVQFTNNENIYDIRVRIAKGKALDKSARYKEKVVHSIKNFLPTAMAYIRGRYRKVVGFVMETSKKIGIAGQQKDISTELADFLAETEKSIGKLPFVYQRLFRTEPLTDINFFEGRKTELLQLNNAYNNWTKGRFASVVVTGERGSGVTTLLNFFLNDLSTGSQVHRFSVEDHVETQAELVNFFSEQFNSKFHTFDDLVSFLNQHKRLVVLENIQKLYLKRVNGFAALRLFSELISLTSKYTFWVVGCTRYAWEYLHKTIALSDHFSYHIPLKDFDNQAIVNMINKRHKVSGYNVRFEPAPSDLNHRKFKKLSDSEQQSYLRDGYFANLNKIAKSNVSLALIYWLRSAKEITGNTIVIGSMKDKDFSFMNNLPANKVFALANLLFHDGMTEEGFCKVTGFSSGKVRGLLQPMFEDGIIVLSNNRYQVNPLLYRQTVMMLKMKNIIH</sequence>
<dbReference type="InterPro" id="IPR027417">
    <property type="entry name" value="P-loop_NTPase"/>
</dbReference>
<dbReference type="Proteomes" id="UP000798808">
    <property type="component" value="Unassembled WGS sequence"/>
</dbReference>
<protein>
    <submittedName>
        <fullName evidence="1">ATP-binding protein</fullName>
    </submittedName>
</protein>
<organism evidence="1 2">
    <name type="scientific">Fulvivirga kasyanovii</name>
    <dbReference type="NCBI Taxonomy" id="396812"/>
    <lineage>
        <taxon>Bacteria</taxon>
        <taxon>Pseudomonadati</taxon>
        <taxon>Bacteroidota</taxon>
        <taxon>Cytophagia</taxon>
        <taxon>Cytophagales</taxon>
        <taxon>Fulvivirgaceae</taxon>
        <taxon>Fulvivirga</taxon>
    </lineage>
</organism>